<keyword evidence="3" id="KW-1185">Reference proteome</keyword>
<protein>
    <submittedName>
        <fullName evidence="2">Uncharacterized protein</fullName>
    </submittedName>
</protein>
<dbReference type="RefSeq" id="WP_013876057.1">
    <property type="nucleotide sequence ID" value="NC_015659.1"/>
</dbReference>
<organism evidence="2 3">
    <name type="scientific">Halopiger xanaduensis (strain DSM 18323 / JCM 14033 / SH-6)</name>
    <dbReference type="NCBI Taxonomy" id="797210"/>
    <lineage>
        <taxon>Archaea</taxon>
        <taxon>Methanobacteriati</taxon>
        <taxon>Methanobacteriota</taxon>
        <taxon>Stenosarchaea group</taxon>
        <taxon>Halobacteria</taxon>
        <taxon>Halobacteriales</taxon>
        <taxon>Natrialbaceae</taxon>
        <taxon>Halopiger</taxon>
    </lineage>
</organism>
<keyword evidence="1" id="KW-1133">Transmembrane helix</keyword>
<feature type="transmembrane region" description="Helical" evidence="1">
    <location>
        <begin position="41"/>
        <end position="58"/>
    </location>
</feature>
<dbReference type="EMBL" id="CP002842">
    <property type="protein sequence ID" value="AEH39519.1"/>
    <property type="molecule type" value="Genomic_DNA"/>
</dbReference>
<proteinExistence type="predicted"/>
<evidence type="ECO:0000256" key="1">
    <source>
        <dbReference type="SAM" id="Phobius"/>
    </source>
</evidence>
<dbReference type="Proteomes" id="UP000006794">
    <property type="component" value="Plasmid pHALXA03"/>
</dbReference>
<accession>F8DES9</accession>
<dbReference type="AlphaFoldDB" id="F8DES9"/>
<keyword evidence="2" id="KW-0614">Plasmid</keyword>
<dbReference type="HOGENOM" id="CLU_2930189_0_0_2"/>
<keyword evidence="1" id="KW-0472">Membrane</keyword>
<evidence type="ECO:0000313" key="2">
    <source>
        <dbReference type="EMBL" id="AEH39519.1"/>
    </source>
</evidence>
<dbReference type="KEGG" id="hxa:Halxa_0279"/>
<keyword evidence="1" id="KW-0812">Transmembrane</keyword>
<geneLocation type="plasmid" evidence="2 3">
    <name>pHALXA03</name>
</geneLocation>
<feature type="transmembrane region" description="Helical" evidence="1">
    <location>
        <begin position="7"/>
        <end position="29"/>
    </location>
</feature>
<evidence type="ECO:0000313" key="3">
    <source>
        <dbReference type="Proteomes" id="UP000006794"/>
    </source>
</evidence>
<gene>
    <name evidence="2" type="ordered locus">Halxa_0279</name>
</gene>
<sequence length="60" mass="6287">MGLIDGIIDALINSAIQVVAVLFGFGFLLTGAQRTTYGSEPVGMIMFLVGVVLLVFAARV</sequence>
<dbReference type="GeneID" id="10795633"/>
<name>F8DES9_HALXS</name>
<reference evidence="3" key="1">
    <citation type="journal article" date="2012" name="Stand. Genomic Sci.">
        <title>Complete genome sequence of Halopiger xanaduensis type strain (SH-6(T)).</title>
        <authorList>
            <person name="Anderson I."/>
            <person name="Tindall B.J."/>
            <person name="Rohde M."/>
            <person name="Lucas S."/>
            <person name="Han J."/>
            <person name="Lapidus A."/>
            <person name="Cheng J.F."/>
            <person name="Goodwin L."/>
            <person name="Pitluck S."/>
            <person name="Peters L."/>
            <person name="Pati A."/>
            <person name="Mikhailova N."/>
            <person name="Pagani I."/>
            <person name="Teshima H."/>
            <person name="Han C."/>
            <person name="Tapia R."/>
            <person name="Land M."/>
            <person name="Woyke T."/>
            <person name="Klenk H.P."/>
            <person name="Kyrpides N."/>
            <person name="Ivanova N."/>
        </authorList>
    </citation>
    <scope>NUCLEOTIDE SEQUENCE [LARGE SCALE GENOMIC DNA]</scope>
    <source>
        <strain evidence="3">DSM 18323 / JCM 14033 / SH-6</strain>
        <plasmid evidence="3">Plasmid pHALXA03</plasmid>
    </source>
</reference>